<evidence type="ECO:0000313" key="3">
    <source>
        <dbReference type="Proteomes" id="UP000092460"/>
    </source>
</evidence>
<reference evidence="2" key="2">
    <citation type="submission" date="2020-05" db="UniProtKB">
        <authorList>
            <consortium name="EnsemblMetazoa"/>
        </authorList>
    </citation>
    <scope>IDENTIFICATION</scope>
    <source>
        <strain evidence="2">IAEA</strain>
    </source>
</reference>
<dbReference type="EnsemblMetazoa" id="GPPI025712-RA">
    <property type="protein sequence ID" value="GPPI025712-PA"/>
    <property type="gene ID" value="GPPI025712"/>
</dbReference>
<keyword evidence="1" id="KW-0472">Membrane</keyword>
<name>A0A1B0BCI0_9MUSC</name>
<accession>A0A1B0BCI0</accession>
<keyword evidence="1" id="KW-0812">Transmembrane</keyword>
<dbReference type="VEuPathDB" id="VectorBase:GPPI025712"/>
<proteinExistence type="predicted"/>
<evidence type="ECO:0000256" key="1">
    <source>
        <dbReference type="SAM" id="Phobius"/>
    </source>
</evidence>
<sequence>MNLPQEIKSQYFNHNHFLNNHPAPMRHPMTLYWLCLPPLLFPASLYLWPQLDMLKIKQFDNSIGPPDLQNTYDILLELLRIIIKDLPMSLAVCSETLKHSPRHKKPLHFSGFSGFSVNDVCATFLKFSDDGKYLSKCRSIRPLKSDCSAIVNS</sequence>
<organism evidence="2 3">
    <name type="scientific">Glossina palpalis gambiensis</name>
    <dbReference type="NCBI Taxonomy" id="67801"/>
    <lineage>
        <taxon>Eukaryota</taxon>
        <taxon>Metazoa</taxon>
        <taxon>Ecdysozoa</taxon>
        <taxon>Arthropoda</taxon>
        <taxon>Hexapoda</taxon>
        <taxon>Insecta</taxon>
        <taxon>Pterygota</taxon>
        <taxon>Neoptera</taxon>
        <taxon>Endopterygota</taxon>
        <taxon>Diptera</taxon>
        <taxon>Brachycera</taxon>
        <taxon>Muscomorpha</taxon>
        <taxon>Hippoboscoidea</taxon>
        <taxon>Glossinidae</taxon>
        <taxon>Glossina</taxon>
    </lineage>
</organism>
<reference evidence="3" key="1">
    <citation type="submission" date="2015-01" db="EMBL/GenBank/DDBJ databases">
        <authorList>
            <person name="Aksoy S."/>
            <person name="Warren W."/>
            <person name="Wilson R.K."/>
        </authorList>
    </citation>
    <scope>NUCLEOTIDE SEQUENCE [LARGE SCALE GENOMIC DNA]</scope>
    <source>
        <strain evidence="3">IAEA</strain>
    </source>
</reference>
<keyword evidence="1" id="KW-1133">Transmembrane helix</keyword>
<dbReference type="Proteomes" id="UP000092460">
    <property type="component" value="Unassembled WGS sequence"/>
</dbReference>
<keyword evidence="3" id="KW-1185">Reference proteome</keyword>
<protein>
    <submittedName>
        <fullName evidence="2">Uncharacterized protein</fullName>
    </submittedName>
</protein>
<evidence type="ECO:0000313" key="2">
    <source>
        <dbReference type="EnsemblMetazoa" id="GPPI025712-PA"/>
    </source>
</evidence>
<dbReference type="EMBL" id="JXJN01012005">
    <property type="status" value="NOT_ANNOTATED_CDS"/>
    <property type="molecule type" value="Genomic_DNA"/>
</dbReference>
<feature type="transmembrane region" description="Helical" evidence="1">
    <location>
        <begin position="30"/>
        <end position="48"/>
    </location>
</feature>
<dbReference type="AlphaFoldDB" id="A0A1B0BCI0"/>